<dbReference type="EMBL" id="WSFT01000031">
    <property type="protein sequence ID" value="MBS4538303.1"/>
    <property type="molecule type" value="Genomic_DNA"/>
</dbReference>
<feature type="transmembrane region" description="Helical" evidence="1">
    <location>
        <begin position="93"/>
        <end position="112"/>
    </location>
</feature>
<feature type="transmembrane region" description="Helical" evidence="1">
    <location>
        <begin position="40"/>
        <end position="58"/>
    </location>
</feature>
<name>A0A942UTJ6_9FIRM</name>
<dbReference type="RefSeq" id="WP_203366229.1">
    <property type="nucleotide sequence ID" value="NZ_WSFT01000031.1"/>
</dbReference>
<gene>
    <name evidence="2" type="ORF">GOQ27_07495</name>
</gene>
<organism evidence="2 3">
    <name type="scientific">Anaeromonas frigoriresistens</name>
    <dbReference type="NCBI Taxonomy" id="2683708"/>
    <lineage>
        <taxon>Bacteria</taxon>
        <taxon>Bacillati</taxon>
        <taxon>Bacillota</taxon>
        <taxon>Tissierellia</taxon>
        <taxon>Tissierellales</taxon>
        <taxon>Thermohalobacteraceae</taxon>
        <taxon>Anaeromonas</taxon>
    </lineage>
</organism>
<keyword evidence="3" id="KW-1185">Reference proteome</keyword>
<feature type="transmembrane region" description="Helical" evidence="1">
    <location>
        <begin position="14"/>
        <end position="34"/>
    </location>
</feature>
<reference evidence="2" key="1">
    <citation type="submission" date="2019-12" db="EMBL/GenBank/DDBJ databases">
        <title>Clostridiaceae gen. nov. sp. nov., isolated from sediment in Xinjiang, China.</title>
        <authorList>
            <person name="Zhang R."/>
        </authorList>
    </citation>
    <scope>NUCLEOTIDE SEQUENCE</scope>
    <source>
        <strain evidence="2">D2Q-11</strain>
    </source>
</reference>
<accession>A0A942UTJ6</accession>
<keyword evidence="1" id="KW-1133">Transmembrane helix</keyword>
<dbReference type="Proteomes" id="UP000724672">
    <property type="component" value="Unassembled WGS sequence"/>
</dbReference>
<proteinExistence type="predicted"/>
<keyword evidence="1" id="KW-0812">Transmembrane</keyword>
<evidence type="ECO:0000313" key="2">
    <source>
        <dbReference type="EMBL" id="MBS4538303.1"/>
    </source>
</evidence>
<feature type="transmembrane region" description="Helical" evidence="1">
    <location>
        <begin position="118"/>
        <end position="140"/>
    </location>
</feature>
<evidence type="ECO:0000313" key="3">
    <source>
        <dbReference type="Proteomes" id="UP000724672"/>
    </source>
</evidence>
<evidence type="ECO:0000256" key="1">
    <source>
        <dbReference type="SAM" id="Phobius"/>
    </source>
</evidence>
<sequence length="150" mass="17893">MNKERLNKLRRKQLIYINVLLLLFMIIYYTLLYFPLGMSIFFILLGITSFGLIVIEYIKKFKYPIFSYLFPSLKPLYKYNKEKSYTKKNRNNIILSIILSILLINLGITWDVEPPITIFHYSMFGFTVVWIFLLVNIGIISNNNKMEKNK</sequence>
<protein>
    <submittedName>
        <fullName evidence="2">Uncharacterized protein</fullName>
    </submittedName>
</protein>
<keyword evidence="1" id="KW-0472">Membrane</keyword>
<dbReference type="AlphaFoldDB" id="A0A942UTJ6"/>
<comment type="caution">
    <text evidence="2">The sequence shown here is derived from an EMBL/GenBank/DDBJ whole genome shotgun (WGS) entry which is preliminary data.</text>
</comment>